<protein>
    <submittedName>
        <fullName evidence="1">Uncharacterized protein</fullName>
    </submittedName>
</protein>
<proteinExistence type="predicted"/>
<gene>
    <name evidence="1" type="ORF">NNJEOMEG_02245</name>
</gene>
<reference evidence="1 2" key="2">
    <citation type="submission" date="2020-05" db="EMBL/GenBank/DDBJ databases">
        <title>Draft genome sequence of Desulfovibrio sp. strainFSS-1.</title>
        <authorList>
            <person name="Shimoshige H."/>
            <person name="Kobayashi H."/>
            <person name="Maekawa T."/>
        </authorList>
    </citation>
    <scope>NUCLEOTIDE SEQUENCE [LARGE SCALE GENOMIC DNA]</scope>
    <source>
        <strain evidence="1 2">SIID29052-01</strain>
    </source>
</reference>
<dbReference type="Proteomes" id="UP000494245">
    <property type="component" value="Unassembled WGS sequence"/>
</dbReference>
<reference evidence="1 2" key="1">
    <citation type="submission" date="2020-04" db="EMBL/GenBank/DDBJ databases">
        <authorList>
            <consortium name="Desulfovibrio sp. FSS-1 genome sequencing consortium"/>
            <person name="Shimoshige H."/>
            <person name="Kobayashi H."/>
            <person name="Maekawa T."/>
        </authorList>
    </citation>
    <scope>NUCLEOTIDE SEQUENCE [LARGE SCALE GENOMIC DNA]</scope>
    <source>
        <strain evidence="1 2">SIID29052-01</strain>
    </source>
</reference>
<organism evidence="1 2">
    <name type="scientific">Fundidesulfovibrio magnetotacticus</name>
    <dbReference type="NCBI Taxonomy" id="2730080"/>
    <lineage>
        <taxon>Bacteria</taxon>
        <taxon>Pseudomonadati</taxon>
        <taxon>Thermodesulfobacteriota</taxon>
        <taxon>Desulfovibrionia</taxon>
        <taxon>Desulfovibrionales</taxon>
        <taxon>Desulfovibrionaceae</taxon>
        <taxon>Fundidesulfovibrio</taxon>
    </lineage>
</organism>
<evidence type="ECO:0000313" key="2">
    <source>
        <dbReference type="Proteomes" id="UP000494245"/>
    </source>
</evidence>
<name>A0A6V8LUZ3_9BACT</name>
<accession>A0A6V8LUZ3</accession>
<keyword evidence="2" id="KW-1185">Reference proteome</keyword>
<dbReference type="EMBL" id="BLTE01000009">
    <property type="protein sequence ID" value="GFK94401.1"/>
    <property type="molecule type" value="Genomic_DNA"/>
</dbReference>
<dbReference type="AlphaFoldDB" id="A0A6V8LUZ3"/>
<evidence type="ECO:0000313" key="1">
    <source>
        <dbReference type="EMBL" id="GFK94401.1"/>
    </source>
</evidence>
<comment type="caution">
    <text evidence="1">The sequence shown here is derived from an EMBL/GenBank/DDBJ whole genome shotgun (WGS) entry which is preliminary data.</text>
</comment>
<sequence length="49" mass="5572">MMAMPMGIIITVVAVLETHMEMNAAATMKPRMMREGLVPTIWMVFMAMR</sequence>